<sequence length="39" mass="3599">MTIPPLDGLAGCPARVATDAVAGVAALAGMMVGNGVSSG</sequence>
<organism evidence="1 2">
    <name type="scientific">Herbaspirillum frisingense</name>
    <dbReference type="NCBI Taxonomy" id="92645"/>
    <lineage>
        <taxon>Bacteria</taxon>
        <taxon>Pseudomonadati</taxon>
        <taxon>Pseudomonadota</taxon>
        <taxon>Betaproteobacteria</taxon>
        <taxon>Burkholderiales</taxon>
        <taxon>Oxalobacteraceae</taxon>
        <taxon>Herbaspirillum</taxon>
    </lineage>
</organism>
<proteinExistence type="predicted"/>
<accession>A0ABU1PKY2</accession>
<dbReference type="Proteomes" id="UP001260715">
    <property type="component" value="Unassembled WGS sequence"/>
</dbReference>
<keyword evidence="2" id="KW-1185">Reference proteome</keyword>
<gene>
    <name evidence="1" type="ORF">J2W50_004822</name>
</gene>
<protein>
    <submittedName>
        <fullName evidence="1">Uncharacterized protein</fullName>
    </submittedName>
</protein>
<evidence type="ECO:0000313" key="2">
    <source>
        <dbReference type="Proteomes" id="UP001260715"/>
    </source>
</evidence>
<dbReference type="EMBL" id="JAVDSJ010000008">
    <property type="protein sequence ID" value="MDR6586591.1"/>
    <property type="molecule type" value="Genomic_DNA"/>
</dbReference>
<name>A0ABU1PKY2_9BURK</name>
<evidence type="ECO:0000313" key="1">
    <source>
        <dbReference type="EMBL" id="MDR6586591.1"/>
    </source>
</evidence>
<comment type="caution">
    <text evidence="1">The sequence shown here is derived from an EMBL/GenBank/DDBJ whole genome shotgun (WGS) entry which is preliminary data.</text>
</comment>
<reference evidence="1 2" key="1">
    <citation type="submission" date="2023-07" db="EMBL/GenBank/DDBJ databases">
        <title>Sorghum-associated microbial communities from plants grown in Nebraska, USA.</title>
        <authorList>
            <person name="Schachtman D."/>
        </authorList>
    </citation>
    <scope>NUCLEOTIDE SEQUENCE [LARGE SCALE GENOMIC DNA]</scope>
    <source>
        <strain evidence="1 2">596</strain>
    </source>
</reference>